<dbReference type="PANTHER" id="PTHR31642:SF310">
    <property type="entry name" value="FATTY ALCOHOL:CAFFEOYL-COA ACYLTRANSFERASE"/>
    <property type="match status" value="1"/>
</dbReference>
<dbReference type="STRING" id="1314781.A0A165DL61"/>
<evidence type="ECO:0000313" key="2">
    <source>
        <dbReference type="EMBL" id="KZV84817.1"/>
    </source>
</evidence>
<dbReference type="EMBL" id="KV426210">
    <property type="protein sequence ID" value="KZV84817.1"/>
    <property type="molecule type" value="Genomic_DNA"/>
</dbReference>
<keyword evidence="3" id="KW-1185">Reference proteome</keyword>
<organism evidence="2 3">
    <name type="scientific">Exidia glandulosa HHB12029</name>
    <dbReference type="NCBI Taxonomy" id="1314781"/>
    <lineage>
        <taxon>Eukaryota</taxon>
        <taxon>Fungi</taxon>
        <taxon>Dikarya</taxon>
        <taxon>Basidiomycota</taxon>
        <taxon>Agaricomycotina</taxon>
        <taxon>Agaricomycetes</taxon>
        <taxon>Auriculariales</taxon>
        <taxon>Exidiaceae</taxon>
        <taxon>Exidia</taxon>
    </lineage>
</organism>
<evidence type="ECO:0000313" key="3">
    <source>
        <dbReference type="Proteomes" id="UP000077266"/>
    </source>
</evidence>
<dbReference type="PANTHER" id="PTHR31642">
    <property type="entry name" value="TRICHOTHECENE 3-O-ACETYLTRANSFERASE"/>
    <property type="match status" value="1"/>
</dbReference>
<gene>
    <name evidence="2" type="ORF">EXIGLDRAFT_841926</name>
</gene>
<evidence type="ECO:0000256" key="1">
    <source>
        <dbReference type="ARBA" id="ARBA00022679"/>
    </source>
</evidence>
<dbReference type="InterPro" id="IPR050317">
    <property type="entry name" value="Plant_Fungal_Acyltransferase"/>
</dbReference>
<sequence length="475" mass="52593">MLRWLSSRWTAPTPADVDIVPCCSLDLTSRAVIITFSFVFHAQLDVDILRQALFQAVEQKIPRAGARLVYRNGQYEWHIPKQFSAERPPARFTHAQLDAPLSAFNFPPSGGDMTQPCVADGNHEHLFKDSNVPKSLSDLLRPGTPALHVHVCTLPDATLIGVTSTHALMDAHGMRALLVAWTAAVNGSLDAVPAMPRTFDPLADIAVATVPTSRPVGEPMRFFPHSSFFTKVRFLVSYIWKAFHVGEERRKLVRFPKTWLAEQKRLCMDELSIRGTKEYVGTVDVLLAWLYKTVYTHRKDATLVRIKTVVNVRRLLPTFFAQPYLNNAATWTEASLPASVIASQPVLETALAIRRSIDSYVSPSSVSTLQQEMAWSAQFAGVGLKLMLPYLPGEEMLIASSWRSAGLQEVDFLGAAGGKSAKAVFAFPSLSEKGWLSMEGVGTLCCETDDAMWLSFTLREDAWTRIPRDGGLAFA</sequence>
<dbReference type="InParanoid" id="A0A165DL61"/>
<protein>
    <recommendedName>
        <fullName evidence="4">Transferase-domain-containing protein</fullName>
    </recommendedName>
</protein>
<evidence type="ECO:0008006" key="4">
    <source>
        <dbReference type="Google" id="ProtNLM"/>
    </source>
</evidence>
<dbReference type="Proteomes" id="UP000077266">
    <property type="component" value="Unassembled WGS sequence"/>
</dbReference>
<dbReference type="OrthoDB" id="21502at2759"/>
<dbReference type="Gene3D" id="3.30.559.10">
    <property type="entry name" value="Chloramphenicol acetyltransferase-like domain"/>
    <property type="match status" value="2"/>
</dbReference>
<proteinExistence type="predicted"/>
<name>A0A165DL61_EXIGL</name>
<dbReference type="GO" id="GO:0016747">
    <property type="term" value="F:acyltransferase activity, transferring groups other than amino-acyl groups"/>
    <property type="evidence" value="ECO:0007669"/>
    <property type="project" value="TreeGrafter"/>
</dbReference>
<dbReference type="Pfam" id="PF02458">
    <property type="entry name" value="Transferase"/>
    <property type="match status" value="1"/>
</dbReference>
<keyword evidence="1" id="KW-0808">Transferase</keyword>
<dbReference type="InterPro" id="IPR023213">
    <property type="entry name" value="CAT-like_dom_sf"/>
</dbReference>
<dbReference type="AlphaFoldDB" id="A0A165DL61"/>
<reference evidence="2 3" key="1">
    <citation type="journal article" date="2016" name="Mol. Biol. Evol.">
        <title>Comparative Genomics of Early-Diverging Mushroom-Forming Fungi Provides Insights into the Origins of Lignocellulose Decay Capabilities.</title>
        <authorList>
            <person name="Nagy L.G."/>
            <person name="Riley R."/>
            <person name="Tritt A."/>
            <person name="Adam C."/>
            <person name="Daum C."/>
            <person name="Floudas D."/>
            <person name="Sun H."/>
            <person name="Yadav J.S."/>
            <person name="Pangilinan J."/>
            <person name="Larsson K.H."/>
            <person name="Matsuura K."/>
            <person name="Barry K."/>
            <person name="Labutti K."/>
            <person name="Kuo R."/>
            <person name="Ohm R.A."/>
            <person name="Bhattacharya S.S."/>
            <person name="Shirouzu T."/>
            <person name="Yoshinaga Y."/>
            <person name="Martin F.M."/>
            <person name="Grigoriev I.V."/>
            <person name="Hibbett D.S."/>
        </authorList>
    </citation>
    <scope>NUCLEOTIDE SEQUENCE [LARGE SCALE GENOMIC DNA]</scope>
    <source>
        <strain evidence="2 3">HHB12029</strain>
    </source>
</reference>
<accession>A0A165DL61</accession>